<organism evidence="2 3">
    <name type="scientific">Massilia cavernae</name>
    <dbReference type="NCBI Taxonomy" id="2320864"/>
    <lineage>
        <taxon>Bacteria</taxon>
        <taxon>Pseudomonadati</taxon>
        <taxon>Pseudomonadota</taxon>
        <taxon>Betaproteobacteria</taxon>
        <taxon>Burkholderiales</taxon>
        <taxon>Oxalobacteraceae</taxon>
        <taxon>Telluria group</taxon>
        <taxon>Massilia</taxon>
    </lineage>
</organism>
<name>A0A418X6Z8_9BURK</name>
<keyword evidence="3" id="KW-1185">Reference proteome</keyword>
<dbReference type="SUPFAM" id="SSF51905">
    <property type="entry name" value="FAD/NAD(P)-binding domain"/>
    <property type="match status" value="1"/>
</dbReference>
<dbReference type="InterPro" id="IPR050464">
    <property type="entry name" value="Zeta_carotene_desat/Oxidored"/>
</dbReference>
<feature type="domain" description="Amine oxidase" evidence="1">
    <location>
        <begin position="21"/>
        <end position="439"/>
    </location>
</feature>
<evidence type="ECO:0000313" key="2">
    <source>
        <dbReference type="EMBL" id="RJG08266.1"/>
    </source>
</evidence>
<dbReference type="Gene3D" id="1.10.3110.10">
    <property type="entry name" value="protoporphyrinogen ix oxidase, domain 3"/>
    <property type="match status" value="1"/>
</dbReference>
<dbReference type="AlphaFoldDB" id="A0A418X6Z8"/>
<sequence>MSEQPQLLRDGGRVAVVGAGMAGLTAAYRVLQGGGTPVVFEADDSVGGRTNTTEKQGYIIDSGAILLSPRYKRTMALIKDLRLGPQFVASRPVLSIVRDGVVHEIDLARPMVSFLRSAVLSGRAKLALVRLLPDLLRYWQRCHFRSMGELAALDHETCRSYALRVLGQELHDYLVEPLIRVNMFTSSDRACAADLIWLLRIFSHPVVMQSRGGMQVLPSALAGKLDVRLNSPVSRVTNEGQGVMLAFGEGQTARFDAAIIAVPPPVALAIAPWISGPRRAFFSAARPVRSVAVSLGLSRIPEGKSSMIMVPSLEQTDLLAIVFSHRKSADRAPKGKGLVTLHMRHAWAERVAGDSNEAVARQAMEAARPILGDLAPLVEMVHVKHWQYVDSERKTGCYHALARMLEQPPEHRVCFAGEYISAGVEGAVISGENAAATVLRWQRG</sequence>
<dbReference type="SUPFAM" id="SSF54373">
    <property type="entry name" value="FAD-linked reductases, C-terminal domain"/>
    <property type="match status" value="1"/>
</dbReference>
<dbReference type="EMBL" id="QYUP01000198">
    <property type="protein sequence ID" value="RJG08266.1"/>
    <property type="molecule type" value="Genomic_DNA"/>
</dbReference>
<dbReference type="Proteomes" id="UP000284006">
    <property type="component" value="Unassembled WGS sequence"/>
</dbReference>
<dbReference type="Gene3D" id="3.50.50.60">
    <property type="entry name" value="FAD/NAD(P)-binding domain"/>
    <property type="match status" value="2"/>
</dbReference>
<dbReference type="Pfam" id="PF01593">
    <property type="entry name" value="Amino_oxidase"/>
    <property type="match status" value="1"/>
</dbReference>
<dbReference type="OrthoDB" id="20837at2"/>
<dbReference type="PANTHER" id="PTHR42923">
    <property type="entry name" value="PROTOPORPHYRINOGEN OXIDASE"/>
    <property type="match status" value="1"/>
</dbReference>
<protein>
    <submittedName>
        <fullName evidence="2">FAD-dependent oxidoreductase</fullName>
    </submittedName>
</protein>
<proteinExistence type="predicted"/>
<dbReference type="InterPro" id="IPR002937">
    <property type="entry name" value="Amino_oxidase"/>
</dbReference>
<comment type="caution">
    <text evidence="2">The sequence shown here is derived from an EMBL/GenBank/DDBJ whole genome shotgun (WGS) entry which is preliminary data.</text>
</comment>
<evidence type="ECO:0000313" key="3">
    <source>
        <dbReference type="Proteomes" id="UP000284006"/>
    </source>
</evidence>
<dbReference type="RefSeq" id="WP_119813241.1">
    <property type="nucleotide sequence ID" value="NZ_QYUP01000198.1"/>
</dbReference>
<reference evidence="2 3" key="1">
    <citation type="submission" date="2018-09" db="EMBL/GenBank/DDBJ databases">
        <authorList>
            <person name="Zhu H."/>
        </authorList>
    </citation>
    <scope>NUCLEOTIDE SEQUENCE [LARGE SCALE GENOMIC DNA]</scope>
    <source>
        <strain evidence="2 3">K1S02-61</strain>
    </source>
</reference>
<dbReference type="Gene3D" id="3.90.660.20">
    <property type="entry name" value="Protoporphyrinogen oxidase, mitochondrial, domain 2"/>
    <property type="match status" value="2"/>
</dbReference>
<accession>A0A418X6Z8</accession>
<gene>
    <name evidence="2" type="ORF">D3872_24660</name>
</gene>
<dbReference type="InterPro" id="IPR036188">
    <property type="entry name" value="FAD/NAD-bd_sf"/>
</dbReference>
<evidence type="ECO:0000259" key="1">
    <source>
        <dbReference type="Pfam" id="PF01593"/>
    </source>
</evidence>
<dbReference type="GO" id="GO:0016491">
    <property type="term" value="F:oxidoreductase activity"/>
    <property type="evidence" value="ECO:0007669"/>
    <property type="project" value="InterPro"/>
</dbReference>